<reference evidence="1 2" key="1">
    <citation type="journal article" date="2014" name="Genome Announc.">
        <title>Draft Genome Sequences of Two Vibrionaceae Species, Vibrio ponticus C121 and Photobacterium aphoticum C119, Isolated as Coral Reef Microbiota.</title>
        <authorList>
            <person name="Al-saari N."/>
            <person name="Meirelles P.M."/>
            <person name="Mino S."/>
            <person name="Suda W."/>
            <person name="Oshima K."/>
            <person name="Hattori M."/>
            <person name="Ohkuma M."/>
            <person name="Thompson F.L."/>
            <person name="Gomez-Gil B."/>
            <person name="Sawabe T."/>
            <person name="Sawabe T."/>
        </authorList>
    </citation>
    <scope>NUCLEOTIDE SEQUENCE [LARGE SCALE GENOMIC DNA]</scope>
    <source>
        <strain evidence="1 2">JCM 19237</strain>
    </source>
</reference>
<proteinExistence type="predicted"/>
<protein>
    <submittedName>
        <fullName evidence="1">Uncharacterized protein</fullName>
    </submittedName>
</protein>
<sequence length="40" mass="4343">MLHDSFKNCSGSISTQSHKLLLGFMYDPSPLNVGSLGKTM</sequence>
<evidence type="ECO:0000313" key="2">
    <source>
        <dbReference type="Proteomes" id="UP000029227"/>
    </source>
</evidence>
<dbReference type="EMBL" id="BBMN01000001">
    <property type="protein sequence ID" value="GAL02964.1"/>
    <property type="molecule type" value="Genomic_DNA"/>
</dbReference>
<organism evidence="1 2">
    <name type="scientific">Photobacterium aphoticum</name>
    <dbReference type="NCBI Taxonomy" id="754436"/>
    <lineage>
        <taxon>Bacteria</taxon>
        <taxon>Pseudomonadati</taxon>
        <taxon>Pseudomonadota</taxon>
        <taxon>Gammaproteobacteria</taxon>
        <taxon>Vibrionales</taxon>
        <taxon>Vibrionaceae</taxon>
        <taxon>Photobacterium</taxon>
    </lineage>
</organism>
<comment type="caution">
    <text evidence="1">The sequence shown here is derived from an EMBL/GenBank/DDBJ whole genome shotgun (WGS) entry which is preliminary data.</text>
</comment>
<name>A0A090QME0_9GAMM</name>
<gene>
    <name evidence="1" type="ORF">JCM19237_5857</name>
</gene>
<accession>A0A090QME0</accession>
<evidence type="ECO:0000313" key="1">
    <source>
        <dbReference type="EMBL" id="GAL02964.1"/>
    </source>
</evidence>
<dbReference type="Proteomes" id="UP000029227">
    <property type="component" value="Unassembled WGS sequence"/>
</dbReference>
<dbReference type="AlphaFoldDB" id="A0A090QME0"/>